<sequence>MANIVKTVLIVLAVLIVLYLILNVFFKKSTDLTGMHKTSDDISVIEASSIPNSDNTSNYTYSMWFFVDDWNTNFSMQKPVLERKDQDGHLSPGVYLGAMENDILIKVSCYPTNASTGVVSNNSIEHQCTVKNFPLQAWVNLIISMYGRTLDVYIDGKLVRTCVLPGVAKTDNNANIVVCRDPKFSGYIANFQYWDEASNPQQAYNIYKSGFGGNWLSNLFNKYRIKISFLEDNQEKGSFEI</sequence>
<protein>
    <recommendedName>
        <fullName evidence="3">LamG-like jellyroll fold domain-containing protein</fullName>
    </recommendedName>
</protein>
<accession>A0A6C0CNX7</accession>
<dbReference type="InterPro" id="IPR013320">
    <property type="entry name" value="ConA-like_dom_sf"/>
</dbReference>
<reference evidence="2" key="1">
    <citation type="journal article" date="2020" name="Nature">
        <title>Giant virus diversity and host interactions through global metagenomics.</title>
        <authorList>
            <person name="Schulz F."/>
            <person name="Roux S."/>
            <person name="Paez-Espino D."/>
            <person name="Jungbluth S."/>
            <person name="Walsh D.A."/>
            <person name="Denef V.J."/>
            <person name="McMahon K.D."/>
            <person name="Konstantinidis K.T."/>
            <person name="Eloe-Fadrosh E.A."/>
            <person name="Kyrpides N.C."/>
            <person name="Woyke T."/>
        </authorList>
    </citation>
    <scope>NUCLEOTIDE SEQUENCE</scope>
    <source>
        <strain evidence="2">GVMAG-M-3300021425-30</strain>
    </source>
</reference>
<evidence type="ECO:0008006" key="3">
    <source>
        <dbReference type="Google" id="ProtNLM"/>
    </source>
</evidence>
<name>A0A6C0CNX7_9ZZZZ</name>
<proteinExistence type="predicted"/>
<keyword evidence="1" id="KW-0472">Membrane</keyword>
<feature type="transmembrane region" description="Helical" evidence="1">
    <location>
        <begin position="6"/>
        <end position="26"/>
    </location>
</feature>
<keyword evidence="1" id="KW-0812">Transmembrane</keyword>
<evidence type="ECO:0000256" key="1">
    <source>
        <dbReference type="SAM" id="Phobius"/>
    </source>
</evidence>
<dbReference type="Pfam" id="PF13385">
    <property type="entry name" value="Laminin_G_3"/>
    <property type="match status" value="1"/>
</dbReference>
<dbReference type="AlphaFoldDB" id="A0A6C0CNX7"/>
<keyword evidence="1" id="KW-1133">Transmembrane helix</keyword>
<dbReference type="SUPFAM" id="SSF49899">
    <property type="entry name" value="Concanavalin A-like lectins/glucanases"/>
    <property type="match status" value="1"/>
</dbReference>
<evidence type="ECO:0000313" key="2">
    <source>
        <dbReference type="EMBL" id="QHT06308.1"/>
    </source>
</evidence>
<dbReference type="EMBL" id="MN739467">
    <property type="protein sequence ID" value="QHT06308.1"/>
    <property type="molecule type" value="Genomic_DNA"/>
</dbReference>
<organism evidence="2">
    <name type="scientific">viral metagenome</name>
    <dbReference type="NCBI Taxonomy" id="1070528"/>
    <lineage>
        <taxon>unclassified sequences</taxon>
        <taxon>metagenomes</taxon>
        <taxon>organismal metagenomes</taxon>
    </lineage>
</organism>
<dbReference type="Gene3D" id="2.60.120.200">
    <property type="match status" value="1"/>
</dbReference>